<gene>
    <name evidence="2" type="ORF">CCR94_17130</name>
</gene>
<protein>
    <recommendedName>
        <fullName evidence="1">GCN5-related N-acetyltransferase Rv2170-like domain-containing protein</fullName>
    </recommendedName>
</protein>
<name>A0A2S6N2B2_9HYPH</name>
<dbReference type="InterPro" id="IPR013653">
    <property type="entry name" value="GCN5-like_dom"/>
</dbReference>
<reference evidence="2 3" key="1">
    <citation type="journal article" date="2018" name="Arch. Microbiol.">
        <title>New insights into the metabolic potential of the phototrophic purple bacterium Rhodopila globiformis DSM 161(T) from its draft genome sequence and evidence for a vanadium-dependent nitrogenase.</title>
        <authorList>
            <person name="Imhoff J.F."/>
            <person name="Rahn T."/>
            <person name="Kunzel S."/>
            <person name="Neulinger S.C."/>
        </authorList>
    </citation>
    <scope>NUCLEOTIDE SEQUENCE [LARGE SCALE GENOMIC DNA]</scope>
    <source>
        <strain evidence="2 3">DSM 16996</strain>
    </source>
</reference>
<dbReference type="EMBL" id="NHSJ01000104">
    <property type="protein sequence ID" value="PPQ28738.1"/>
    <property type="molecule type" value="Genomic_DNA"/>
</dbReference>
<dbReference type="InterPro" id="IPR016181">
    <property type="entry name" value="Acyl_CoA_acyltransferase"/>
</dbReference>
<evidence type="ECO:0000313" key="2">
    <source>
        <dbReference type="EMBL" id="PPQ28738.1"/>
    </source>
</evidence>
<dbReference type="AlphaFoldDB" id="A0A2S6N2B2"/>
<dbReference type="Proteomes" id="UP000239089">
    <property type="component" value="Unassembled WGS sequence"/>
</dbReference>
<accession>A0A2S6N2B2</accession>
<keyword evidence="3" id="KW-1185">Reference proteome</keyword>
<feature type="domain" description="GCN5-related N-acetyltransferase Rv2170-like" evidence="1">
    <location>
        <begin position="3"/>
        <end position="28"/>
    </location>
</feature>
<evidence type="ECO:0000313" key="3">
    <source>
        <dbReference type="Proteomes" id="UP000239089"/>
    </source>
</evidence>
<dbReference type="Pfam" id="PF08445">
    <property type="entry name" value="FR47"/>
    <property type="match status" value="1"/>
</dbReference>
<comment type="caution">
    <text evidence="2">The sequence shown here is derived from an EMBL/GenBank/DDBJ whole genome shotgun (WGS) entry which is preliminary data.</text>
</comment>
<organism evidence="2 3">
    <name type="scientific">Rhodoblastus sphagnicola</name>
    <dbReference type="NCBI Taxonomy" id="333368"/>
    <lineage>
        <taxon>Bacteria</taxon>
        <taxon>Pseudomonadati</taxon>
        <taxon>Pseudomonadota</taxon>
        <taxon>Alphaproteobacteria</taxon>
        <taxon>Hyphomicrobiales</taxon>
        <taxon>Rhodoblastaceae</taxon>
        <taxon>Rhodoblastus</taxon>
    </lineage>
</organism>
<proteinExistence type="predicted"/>
<dbReference type="SUPFAM" id="SSF55729">
    <property type="entry name" value="Acyl-CoA N-acyltransferases (Nat)"/>
    <property type="match status" value="1"/>
</dbReference>
<dbReference type="GO" id="GO:0016747">
    <property type="term" value="F:acyltransferase activity, transferring groups other than amino-acyl groups"/>
    <property type="evidence" value="ECO:0007669"/>
    <property type="project" value="InterPro"/>
</dbReference>
<evidence type="ECO:0000259" key="1">
    <source>
        <dbReference type="Pfam" id="PF08445"/>
    </source>
</evidence>
<dbReference type="Gene3D" id="3.40.630.30">
    <property type="match status" value="1"/>
</dbReference>
<sequence>MVEQVTLSVVADNTTAANLYERLGFRRYSLEPRTLKTPVGYSDEILEVLFLEAQTPTVS</sequence>